<evidence type="ECO:0000313" key="9">
    <source>
        <dbReference type="EMBL" id="CAK7214849.1"/>
    </source>
</evidence>
<proteinExistence type="inferred from homology"/>
<gene>
    <name evidence="9" type="ORF">SBRCBS47491_002290</name>
</gene>
<keyword evidence="5 8" id="KW-1133">Transmembrane helix</keyword>
<comment type="caution">
    <text evidence="9">The sequence shown here is derived from an EMBL/GenBank/DDBJ whole genome shotgun (WGS) entry which is preliminary data.</text>
</comment>
<comment type="subcellular location">
    <subcellularLocation>
        <location evidence="1">Membrane</location>
    </subcellularLocation>
</comment>
<evidence type="ECO:0000256" key="4">
    <source>
        <dbReference type="ARBA" id="ARBA00022927"/>
    </source>
</evidence>
<sequence length="88" mass="9432">MYLLGGFLYVSVLLINAIAILSEDRFLARIGLSPSTYDPAFGQPGVGGQGDASIKAKIINLIASVRTLMRIPLIVINTLLIVYELVLG</sequence>
<evidence type="ECO:0000256" key="3">
    <source>
        <dbReference type="ARBA" id="ARBA00022692"/>
    </source>
</evidence>
<dbReference type="PANTHER" id="PTHR15858:SF0">
    <property type="entry name" value="IMMEDIATE EARLY RESPONSE 3-INTERACTING PROTEIN 1"/>
    <property type="match status" value="1"/>
</dbReference>
<evidence type="ECO:0000256" key="6">
    <source>
        <dbReference type="ARBA" id="ARBA00023136"/>
    </source>
</evidence>
<dbReference type="Pfam" id="PF08571">
    <property type="entry name" value="Yos1"/>
    <property type="match status" value="1"/>
</dbReference>
<reference evidence="9 10" key="1">
    <citation type="submission" date="2024-01" db="EMBL/GenBank/DDBJ databases">
        <authorList>
            <person name="Allen C."/>
            <person name="Tagirdzhanova G."/>
        </authorList>
    </citation>
    <scope>NUCLEOTIDE SEQUENCE [LARGE SCALE GENOMIC DNA]</scope>
</reference>
<dbReference type="InterPro" id="IPR013880">
    <property type="entry name" value="Yos1"/>
</dbReference>
<evidence type="ECO:0000256" key="7">
    <source>
        <dbReference type="ARBA" id="ARBA00024203"/>
    </source>
</evidence>
<organism evidence="9 10">
    <name type="scientific">Sporothrix bragantina</name>
    <dbReference type="NCBI Taxonomy" id="671064"/>
    <lineage>
        <taxon>Eukaryota</taxon>
        <taxon>Fungi</taxon>
        <taxon>Dikarya</taxon>
        <taxon>Ascomycota</taxon>
        <taxon>Pezizomycotina</taxon>
        <taxon>Sordariomycetes</taxon>
        <taxon>Sordariomycetidae</taxon>
        <taxon>Ophiostomatales</taxon>
        <taxon>Ophiostomataceae</taxon>
        <taxon>Sporothrix</taxon>
    </lineage>
</organism>
<protein>
    <recommendedName>
        <fullName evidence="11">Protein transport protein YOS1</fullName>
    </recommendedName>
</protein>
<keyword evidence="4" id="KW-0653">Protein transport</keyword>
<evidence type="ECO:0000256" key="2">
    <source>
        <dbReference type="ARBA" id="ARBA00022448"/>
    </source>
</evidence>
<keyword evidence="3 8" id="KW-0812">Transmembrane</keyword>
<dbReference type="Proteomes" id="UP001642406">
    <property type="component" value="Unassembled WGS sequence"/>
</dbReference>
<evidence type="ECO:0000256" key="5">
    <source>
        <dbReference type="ARBA" id="ARBA00022989"/>
    </source>
</evidence>
<accession>A0ABP0B5K1</accession>
<feature type="transmembrane region" description="Helical" evidence="8">
    <location>
        <begin position="67"/>
        <end position="86"/>
    </location>
</feature>
<keyword evidence="6 8" id="KW-0472">Membrane</keyword>
<feature type="transmembrane region" description="Helical" evidence="8">
    <location>
        <begin position="6"/>
        <end position="22"/>
    </location>
</feature>
<evidence type="ECO:0008006" key="11">
    <source>
        <dbReference type="Google" id="ProtNLM"/>
    </source>
</evidence>
<dbReference type="EMBL" id="CAWUHC010000013">
    <property type="protein sequence ID" value="CAK7214849.1"/>
    <property type="molecule type" value="Genomic_DNA"/>
</dbReference>
<dbReference type="PANTHER" id="PTHR15858">
    <property type="entry name" value="IMMEDIATE EARLY RESPONSE 3-INTERACTING PROTEIN 1"/>
    <property type="match status" value="1"/>
</dbReference>
<keyword evidence="2" id="KW-0813">Transport</keyword>
<keyword evidence="10" id="KW-1185">Reference proteome</keyword>
<evidence type="ECO:0000313" key="10">
    <source>
        <dbReference type="Proteomes" id="UP001642406"/>
    </source>
</evidence>
<name>A0ABP0B5K1_9PEZI</name>
<comment type="similarity">
    <text evidence="7">Belongs to the YOS1 family.</text>
</comment>
<evidence type="ECO:0000256" key="1">
    <source>
        <dbReference type="ARBA" id="ARBA00004370"/>
    </source>
</evidence>
<evidence type="ECO:0000256" key="8">
    <source>
        <dbReference type="SAM" id="Phobius"/>
    </source>
</evidence>